<comment type="caution">
    <text evidence="3">The sequence shown here is derived from an EMBL/GenBank/DDBJ whole genome shotgun (WGS) entry which is preliminary data.</text>
</comment>
<proteinExistence type="predicted"/>
<organism evidence="3 4">
    <name type="scientific">Albula goreensis</name>
    <dbReference type="NCBI Taxonomy" id="1534307"/>
    <lineage>
        <taxon>Eukaryota</taxon>
        <taxon>Metazoa</taxon>
        <taxon>Chordata</taxon>
        <taxon>Craniata</taxon>
        <taxon>Vertebrata</taxon>
        <taxon>Euteleostomi</taxon>
        <taxon>Actinopterygii</taxon>
        <taxon>Neopterygii</taxon>
        <taxon>Teleostei</taxon>
        <taxon>Albuliformes</taxon>
        <taxon>Albulidae</taxon>
        <taxon>Albula</taxon>
    </lineage>
</organism>
<reference evidence="3" key="1">
    <citation type="submission" date="2021-01" db="EMBL/GenBank/DDBJ databases">
        <authorList>
            <person name="Zahm M."/>
            <person name="Roques C."/>
            <person name="Cabau C."/>
            <person name="Klopp C."/>
            <person name="Donnadieu C."/>
            <person name="Jouanno E."/>
            <person name="Lampietro C."/>
            <person name="Louis A."/>
            <person name="Herpin A."/>
            <person name="Echchiki A."/>
            <person name="Berthelot C."/>
            <person name="Parey E."/>
            <person name="Roest-Crollius H."/>
            <person name="Braasch I."/>
            <person name="Postlethwait J."/>
            <person name="Bobe J."/>
            <person name="Montfort J."/>
            <person name="Bouchez O."/>
            <person name="Begum T."/>
            <person name="Mejri S."/>
            <person name="Adams A."/>
            <person name="Chen W.-J."/>
            <person name="Guiguen Y."/>
        </authorList>
    </citation>
    <scope>NUCLEOTIDE SEQUENCE</scope>
    <source>
        <tissue evidence="3">Blood</tissue>
    </source>
</reference>
<dbReference type="PANTHER" id="PTHR21623:SF2">
    <property type="entry name" value="COILED-COIL DOMAIN-CONTAINING PROTEIN 33"/>
    <property type="match status" value="1"/>
</dbReference>
<accession>A0A8T3D4B3</accession>
<protein>
    <recommendedName>
        <fullName evidence="5">Coiled-coil domain-containing protein 33</fullName>
    </recommendedName>
</protein>
<dbReference type="OrthoDB" id="552574at2759"/>
<evidence type="ECO:0000313" key="4">
    <source>
        <dbReference type="Proteomes" id="UP000829720"/>
    </source>
</evidence>
<keyword evidence="4" id="KW-1185">Reference proteome</keyword>
<dbReference type="EMBL" id="JAERUA010000015">
    <property type="protein sequence ID" value="KAI1889468.1"/>
    <property type="molecule type" value="Genomic_DNA"/>
</dbReference>
<feature type="region of interest" description="Disordered" evidence="2">
    <location>
        <begin position="1"/>
        <end position="22"/>
    </location>
</feature>
<dbReference type="Proteomes" id="UP000829720">
    <property type="component" value="Unassembled WGS sequence"/>
</dbReference>
<name>A0A8T3D4B3_9TELE</name>
<dbReference type="PANTHER" id="PTHR21623">
    <property type="entry name" value="SPERIOLIN-BINDING FACTOR"/>
    <property type="match status" value="1"/>
</dbReference>
<feature type="coiled-coil region" evidence="1">
    <location>
        <begin position="119"/>
        <end position="146"/>
    </location>
</feature>
<feature type="coiled-coil region" evidence="1">
    <location>
        <begin position="182"/>
        <end position="257"/>
    </location>
</feature>
<feature type="region of interest" description="Disordered" evidence="2">
    <location>
        <begin position="261"/>
        <end position="289"/>
    </location>
</feature>
<evidence type="ECO:0008006" key="5">
    <source>
        <dbReference type="Google" id="ProtNLM"/>
    </source>
</evidence>
<feature type="coiled-coil region" evidence="1">
    <location>
        <begin position="332"/>
        <end position="359"/>
    </location>
</feature>
<feature type="compositionally biased region" description="Polar residues" evidence="2">
    <location>
        <begin position="68"/>
        <end position="77"/>
    </location>
</feature>
<dbReference type="AlphaFoldDB" id="A0A8T3D4B3"/>
<dbReference type="InterPro" id="IPR039889">
    <property type="entry name" value="CCD33"/>
</dbReference>
<keyword evidence="1" id="KW-0175">Coiled coil</keyword>
<dbReference type="GO" id="GO:0005777">
    <property type="term" value="C:peroxisome"/>
    <property type="evidence" value="ECO:0007669"/>
    <property type="project" value="TreeGrafter"/>
</dbReference>
<feature type="region of interest" description="Disordered" evidence="2">
    <location>
        <begin position="40"/>
        <end position="110"/>
    </location>
</feature>
<evidence type="ECO:0000256" key="1">
    <source>
        <dbReference type="SAM" id="Coils"/>
    </source>
</evidence>
<gene>
    <name evidence="3" type="ORF">AGOR_G00163180</name>
</gene>
<evidence type="ECO:0000256" key="2">
    <source>
        <dbReference type="SAM" id="MobiDB-lite"/>
    </source>
</evidence>
<evidence type="ECO:0000313" key="3">
    <source>
        <dbReference type="EMBL" id="KAI1889468.1"/>
    </source>
</evidence>
<sequence length="409" mass="46537">MEEAKKESGSAKGGKLQRKGLGLPSYDALAEILPEYQYLFHAPKPGPHAGQPKPRPPAGQDAPAESQPHPSQDSHALNETYRLPANHKRNPVPEFEDDPNTTEVTEHQTRELENYRTAMRKMADDIIILRRQVGQLESENSRLRSDLSLHQDLGRTLLEDTDVDVMTKAEIIDRLASLKFKLASETSAAAAQRGKVQQLQNELIKKNDSAKELVRLQRAHQQQQTALQRCQGRLARLPGLEATVRQQEKVIEKMEKLLDSKLKGKNKENTEKSKQVRKQAGEEDSRRKEIESVLAAENSRLRMELEKLRLQPPPIIIQQPMQTQEAFPDSEKLSLLSQLERANTRIRTLESQLEENSRRWGKEKQDMLTRLSEHNHGFTRTATMILHDLPLTNPSLSGPGRHRKLDPLK</sequence>